<dbReference type="OrthoDB" id="9802264at2"/>
<keyword evidence="1" id="KW-0813">Transport</keyword>
<evidence type="ECO:0000313" key="6">
    <source>
        <dbReference type="Proteomes" id="UP000275473"/>
    </source>
</evidence>
<keyword evidence="6" id="KW-1185">Reference proteome</keyword>
<protein>
    <submittedName>
        <fullName evidence="5">ABC transporter ATP-binding protein</fullName>
    </submittedName>
</protein>
<gene>
    <name evidence="5" type="ORF">EEX84_05790</name>
</gene>
<dbReference type="EMBL" id="RIAX01000003">
    <property type="protein sequence ID" value="RNF40149.1"/>
    <property type="molecule type" value="Genomic_DNA"/>
</dbReference>
<dbReference type="PROSITE" id="PS00211">
    <property type="entry name" value="ABC_TRANSPORTER_1"/>
    <property type="match status" value="1"/>
</dbReference>
<dbReference type="InterPro" id="IPR003593">
    <property type="entry name" value="AAA+_ATPase"/>
</dbReference>
<dbReference type="PANTHER" id="PTHR42788:SF19">
    <property type="entry name" value="ALIPHATIC SULFONATES IMPORT ATP-BINDING PROTEIN SSUB 2"/>
    <property type="match status" value="1"/>
</dbReference>
<accession>A0A3M8P8W9</accession>
<dbReference type="SUPFAM" id="SSF52540">
    <property type="entry name" value="P-loop containing nucleoside triphosphate hydrolases"/>
    <property type="match status" value="1"/>
</dbReference>
<dbReference type="InterPro" id="IPR003439">
    <property type="entry name" value="ABC_transporter-like_ATP-bd"/>
</dbReference>
<dbReference type="Proteomes" id="UP000275473">
    <property type="component" value="Unassembled WGS sequence"/>
</dbReference>
<dbReference type="AlphaFoldDB" id="A0A3M8P8W9"/>
<evidence type="ECO:0000256" key="1">
    <source>
        <dbReference type="ARBA" id="ARBA00022448"/>
    </source>
</evidence>
<dbReference type="InterPro" id="IPR027417">
    <property type="entry name" value="P-loop_NTPase"/>
</dbReference>
<keyword evidence="3 5" id="KW-0067">ATP-binding</keyword>
<dbReference type="GO" id="GO:0005524">
    <property type="term" value="F:ATP binding"/>
    <property type="evidence" value="ECO:0007669"/>
    <property type="project" value="UniProtKB-KW"/>
</dbReference>
<evidence type="ECO:0000256" key="2">
    <source>
        <dbReference type="ARBA" id="ARBA00022741"/>
    </source>
</evidence>
<dbReference type="GO" id="GO:0016887">
    <property type="term" value="F:ATP hydrolysis activity"/>
    <property type="evidence" value="ECO:0007669"/>
    <property type="project" value="InterPro"/>
</dbReference>
<dbReference type="Pfam" id="PF00005">
    <property type="entry name" value="ABC_tran"/>
    <property type="match status" value="1"/>
</dbReference>
<dbReference type="SMART" id="SM00382">
    <property type="entry name" value="AAA"/>
    <property type="match status" value="1"/>
</dbReference>
<dbReference type="InterPro" id="IPR017871">
    <property type="entry name" value="ABC_transporter-like_CS"/>
</dbReference>
<keyword evidence="2" id="KW-0547">Nucleotide-binding</keyword>
<proteinExistence type="predicted"/>
<sequence length="255" mass="28248">MLSLKNVSRTFNGGLAGFQNISLQSKKGEVIGLLGTSGCGKSTLLRVISGLDPDYSGAVEIDQEKIKAVHEKVGIIFQEPRLMPWLNVIDNIGFGVKQKTDKLSEAKAYIDLVGLAGSEKLYPKDLSGGMAQRVSIARALITNPEVLLLDEPFSALDAFTKMQLQDLLLNIWNQYRSSIFLVTHDIDEALYLCDRIFILRGQPGEVYKELTVDVQKPRTRGDEELAKMKGQILELLDLSKSEKGNQNEHNKVASK</sequence>
<reference evidence="5 6" key="1">
    <citation type="journal article" date="2018" name="Int. J. Syst. Evol. Microbiol.">
        <title>Planococcus salinus sp. nov., a moderately halophilic bacterium isolated from a saline-alkali soil.</title>
        <authorList>
            <person name="Gan L."/>
        </authorList>
    </citation>
    <scope>NUCLEOTIDE SEQUENCE [LARGE SCALE GENOMIC DNA]</scope>
    <source>
        <strain evidence="5 6">LCB217</strain>
    </source>
</reference>
<dbReference type="CDD" id="cd03293">
    <property type="entry name" value="ABC_NrtD_SsuB_transporters"/>
    <property type="match status" value="1"/>
</dbReference>
<organism evidence="5 6">
    <name type="scientific">Planococcus salinus</name>
    <dbReference type="NCBI Taxonomy" id="1848460"/>
    <lineage>
        <taxon>Bacteria</taxon>
        <taxon>Bacillati</taxon>
        <taxon>Bacillota</taxon>
        <taxon>Bacilli</taxon>
        <taxon>Bacillales</taxon>
        <taxon>Caryophanaceae</taxon>
        <taxon>Planococcus</taxon>
    </lineage>
</organism>
<dbReference type="RefSeq" id="WP_123164658.1">
    <property type="nucleotide sequence ID" value="NZ_RIAX01000003.1"/>
</dbReference>
<evidence type="ECO:0000259" key="4">
    <source>
        <dbReference type="PROSITE" id="PS50893"/>
    </source>
</evidence>
<feature type="domain" description="ABC transporter" evidence="4">
    <location>
        <begin position="2"/>
        <end position="226"/>
    </location>
</feature>
<evidence type="ECO:0000256" key="3">
    <source>
        <dbReference type="ARBA" id="ARBA00022840"/>
    </source>
</evidence>
<evidence type="ECO:0000313" key="5">
    <source>
        <dbReference type="EMBL" id="RNF40149.1"/>
    </source>
</evidence>
<dbReference type="PROSITE" id="PS50893">
    <property type="entry name" value="ABC_TRANSPORTER_2"/>
    <property type="match status" value="1"/>
</dbReference>
<dbReference type="Gene3D" id="3.40.50.300">
    <property type="entry name" value="P-loop containing nucleotide triphosphate hydrolases"/>
    <property type="match status" value="1"/>
</dbReference>
<dbReference type="InterPro" id="IPR050166">
    <property type="entry name" value="ABC_transporter_ATP-bind"/>
</dbReference>
<dbReference type="PANTHER" id="PTHR42788">
    <property type="entry name" value="TAURINE IMPORT ATP-BINDING PROTEIN-RELATED"/>
    <property type="match status" value="1"/>
</dbReference>
<name>A0A3M8P8W9_9BACL</name>
<comment type="caution">
    <text evidence="5">The sequence shown here is derived from an EMBL/GenBank/DDBJ whole genome shotgun (WGS) entry which is preliminary data.</text>
</comment>